<dbReference type="PANTHER" id="PTHR38041:SF2">
    <property type="entry name" value="SECRETED CHORISMATE MUTASE"/>
    <property type="match status" value="1"/>
</dbReference>
<keyword evidence="3 6" id="KW-0732">Signal</keyword>
<evidence type="ECO:0000256" key="2">
    <source>
        <dbReference type="ARBA" id="ARBA00012404"/>
    </source>
</evidence>
<evidence type="ECO:0000259" key="7">
    <source>
        <dbReference type="PROSITE" id="PS51168"/>
    </source>
</evidence>
<dbReference type="InterPro" id="IPR036979">
    <property type="entry name" value="CM_dom_sf"/>
</dbReference>
<feature type="chain" id="PRO_5045136500" description="Chorismate mutase" evidence="6">
    <location>
        <begin position="23"/>
        <end position="179"/>
    </location>
</feature>
<dbReference type="NCBIfam" id="TIGR01806">
    <property type="entry name" value="CM_mono2"/>
    <property type="match status" value="1"/>
</dbReference>
<dbReference type="PROSITE" id="PS51168">
    <property type="entry name" value="CHORISMATE_MUT_2"/>
    <property type="match status" value="1"/>
</dbReference>
<evidence type="ECO:0000256" key="5">
    <source>
        <dbReference type="PIRNR" id="PIRNR026640"/>
    </source>
</evidence>
<dbReference type="Proteomes" id="UP001288620">
    <property type="component" value="Unassembled WGS sequence"/>
</dbReference>
<organism evidence="8 9">
    <name type="scientific">Pantoea eucrina</name>
    <dbReference type="NCBI Taxonomy" id="472693"/>
    <lineage>
        <taxon>Bacteria</taxon>
        <taxon>Pseudomonadati</taxon>
        <taxon>Pseudomonadota</taxon>
        <taxon>Gammaproteobacteria</taxon>
        <taxon>Enterobacterales</taxon>
        <taxon>Erwiniaceae</taxon>
        <taxon>Pantoea</taxon>
    </lineage>
</organism>
<dbReference type="Pfam" id="PF01817">
    <property type="entry name" value="CM_2"/>
    <property type="match status" value="1"/>
</dbReference>
<dbReference type="InterPro" id="IPR051331">
    <property type="entry name" value="Chorismate_mutase-related"/>
</dbReference>
<feature type="signal peptide" evidence="6">
    <location>
        <begin position="1"/>
        <end position="22"/>
    </location>
</feature>
<comment type="function">
    <text evidence="5">Catalyzes the Claisen rearrangement of chorismate to prephenate.</text>
</comment>
<sequence>MAHTTGCVLLMAGLFFSLTALAAPVKQPDVATLINQRLAYMKDVAGYKAAHHLPIEDLAQEDKVLASSVKEAESLGLDGDSVRPFVQAQMDAAKAIQYRYRADWLATPDADWQPAPLDQVREKIGALSSEVLQGISAQLHRGDRFTQQHAFIKSLNQPHLSEADKLRLWKALQRVTLMH</sequence>
<comment type="pathway">
    <text evidence="1 5">Metabolic intermediate biosynthesis; prephenate biosynthesis; prephenate from chorismate: step 1/1.</text>
</comment>
<dbReference type="RefSeq" id="WP_322544097.1">
    <property type="nucleotide sequence ID" value="NZ_JAOBTT010000002.1"/>
</dbReference>
<evidence type="ECO:0000256" key="6">
    <source>
        <dbReference type="SAM" id="SignalP"/>
    </source>
</evidence>
<dbReference type="SMART" id="SM00830">
    <property type="entry name" value="CM_2"/>
    <property type="match status" value="1"/>
</dbReference>
<protein>
    <recommendedName>
        <fullName evidence="2 5">Chorismate mutase</fullName>
        <ecNumber evidence="2 5">5.4.99.5</ecNumber>
    </recommendedName>
</protein>
<reference evidence="9" key="1">
    <citation type="submission" date="2023-07" db="EMBL/GenBank/DDBJ databases">
        <title>Structural and functional analysis of rice phyllospheric bacteria for their antimicrobial properties and defense elicitation against blast disease.</title>
        <authorList>
            <person name="Sahu K.P."/>
            <person name="Asharani P."/>
            <person name="Kumar M."/>
            <person name="Reddy B."/>
            <person name="Kumar A."/>
        </authorList>
    </citation>
    <scope>NUCLEOTIDE SEQUENCE [LARGE SCALE GENOMIC DNA]</scope>
    <source>
        <strain evidence="9">OsEp_Plm_30P10</strain>
    </source>
</reference>
<evidence type="ECO:0000256" key="3">
    <source>
        <dbReference type="ARBA" id="ARBA00022729"/>
    </source>
</evidence>
<evidence type="ECO:0000313" key="8">
    <source>
        <dbReference type="EMBL" id="MDZ7280208.1"/>
    </source>
</evidence>
<accession>A0ABU5LJX2</accession>
<keyword evidence="4 5" id="KW-0413">Isomerase</keyword>
<dbReference type="PIRSF" id="PIRSF026640">
    <property type="entry name" value="Peripl_chor_mut"/>
    <property type="match status" value="1"/>
</dbReference>
<dbReference type="InterPro" id="IPR036263">
    <property type="entry name" value="Chorismate_II_sf"/>
</dbReference>
<dbReference type="PANTHER" id="PTHR38041">
    <property type="entry name" value="CHORISMATE MUTASE"/>
    <property type="match status" value="1"/>
</dbReference>
<dbReference type="EC" id="5.4.99.5" evidence="2 5"/>
<dbReference type="NCBIfam" id="NF005965">
    <property type="entry name" value="PRK08055.1"/>
    <property type="match status" value="1"/>
</dbReference>
<dbReference type="EMBL" id="JAOBTT010000002">
    <property type="protein sequence ID" value="MDZ7280208.1"/>
    <property type="molecule type" value="Genomic_DNA"/>
</dbReference>
<evidence type="ECO:0000256" key="1">
    <source>
        <dbReference type="ARBA" id="ARBA00004817"/>
    </source>
</evidence>
<feature type="domain" description="Chorismate mutase" evidence="7">
    <location>
        <begin position="9"/>
        <end position="101"/>
    </location>
</feature>
<evidence type="ECO:0000256" key="4">
    <source>
        <dbReference type="ARBA" id="ARBA00023235"/>
    </source>
</evidence>
<dbReference type="GO" id="GO:0004106">
    <property type="term" value="F:chorismate mutase activity"/>
    <property type="evidence" value="ECO:0007669"/>
    <property type="project" value="UniProtKB-EC"/>
</dbReference>
<dbReference type="InterPro" id="IPR008240">
    <property type="entry name" value="Chorismate_mutase_periplasmic"/>
</dbReference>
<dbReference type="SUPFAM" id="SSF48600">
    <property type="entry name" value="Chorismate mutase II"/>
    <property type="match status" value="1"/>
</dbReference>
<dbReference type="Gene3D" id="1.20.59.10">
    <property type="entry name" value="Chorismate mutase"/>
    <property type="match status" value="1"/>
</dbReference>
<evidence type="ECO:0000313" key="9">
    <source>
        <dbReference type="Proteomes" id="UP001288620"/>
    </source>
</evidence>
<comment type="catalytic activity">
    <reaction evidence="5">
        <text>chorismate = prephenate</text>
        <dbReference type="Rhea" id="RHEA:13897"/>
        <dbReference type="ChEBI" id="CHEBI:29748"/>
        <dbReference type="ChEBI" id="CHEBI:29934"/>
        <dbReference type="EC" id="5.4.99.5"/>
    </reaction>
</comment>
<proteinExistence type="predicted"/>
<keyword evidence="9" id="KW-1185">Reference proteome</keyword>
<name>A0ABU5LJX2_9GAMM</name>
<comment type="caution">
    <text evidence="8">The sequence shown here is derived from an EMBL/GenBank/DDBJ whole genome shotgun (WGS) entry which is preliminary data.</text>
</comment>
<dbReference type="InterPro" id="IPR002701">
    <property type="entry name" value="CM_II_prokaryot"/>
</dbReference>
<gene>
    <name evidence="8" type="ORF">N4G40_18295</name>
</gene>